<evidence type="ECO:0000256" key="2">
    <source>
        <dbReference type="SAM" id="Phobius"/>
    </source>
</evidence>
<keyword evidence="2" id="KW-1133">Transmembrane helix</keyword>
<dbReference type="STRING" id="670052.PA27867_3137"/>
<evidence type="ECO:0000313" key="4">
    <source>
        <dbReference type="Proteomes" id="UP000092582"/>
    </source>
</evidence>
<accession>A0A1B1BN58</accession>
<protein>
    <submittedName>
        <fullName evidence="3">Uncharacterized protein</fullName>
    </submittedName>
</protein>
<keyword evidence="2" id="KW-0812">Transmembrane</keyword>
<proteinExistence type="predicted"/>
<dbReference type="Proteomes" id="UP000092582">
    <property type="component" value="Chromosome 1"/>
</dbReference>
<evidence type="ECO:0000313" key="3">
    <source>
        <dbReference type="EMBL" id="ANP74069.1"/>
    </source>
</evidence>
<keyword evidence="4" id="KW-1185">Reference proteome</keyword>
<keyword evidence="2" id="KW-0472">Membrane</keyword>
<reference evidence="3 4" key="1">
    <citation type="submission" date="2016-06" db="EMBL/GenBank/DDBJ databases">
        <title>Genome sequencing of Cryobacterium arcticum PAMC 27867.</title>
        <authorList>
            <person name="Lee J."/>
            <person name="Kim O.-S."/>
        </authorList>
    </citation>
    <scope>NUCLEOTIDE SEQUENCE [LARGE SCALE GENOMIC DNA]</scope>
    <source>
        <strain evidence="3 4">PAMC 27867</strain>
    </source>
</reference>
<name>A0A1B1BN58_9MICO</name>
<dbReference type="EMBL" id="CP016282">
    <property type="protein sequence ID" value="ANP74069.1"/>
    <property type="molecule type" value="Genomic_DNA"/>
</dbReference>
<feature type="transmembrane region" description="Helical" evidence="2">
    <location>
        <begin position="26"/>
        <end position="48"/>
    </location>
</feature>
<dbReference type="AlphaFoldDB" id="A0A1B1BN58"/>
<evidence type="ECO:0000256" key="1">
    <source>
        <dbReference type="SAM" id="MobiDB-lite"/>
    </source>
</evidence>
<organism evidence="3 4">
    <name type="scientific">Cryobacterium arcticum</name>
    <dbReference type="NCBI Taxonomy" id="670052"/>
    <lineage>
        <taxon>Bacteria</taxon>
        <taxon>Bacillati</taxon>
        <taxon>Actinomycetota</taxon>
        <taxon>Actinomycetes</taxon>
        <taxon>Micrococcales</taxon>
        <taxon>Microbacteriaceae</taxon>
        <taxon>Cryobacterium</taxon>
    </lineage>
</organism>
<dbReference type="KEGG" id="cart:PA27867_3137"/>
<dbReference type="RefSeq" id="WP_157109259.1">
    <property type="nucleotide sequence ID" value="NZ_CP016282.1"/>
</dbReference>
<feature type="region of interest" description="Disordered" evidence="1">
    <location>
        <begin position="1"/>
        <end position="22"/>
    </location>
</feature>
<sequence>MMTFLPKDELKPDDDGGKKGPSTNRIMIWIVVGGIGLYLLGSGIWGILVK</sequence>
<gene>
    <name evidence="3" type="ORF">PA27867_3137</name>
</gene>
<feature type="compositionally biased region" description="Basic and acidic residues" evidence="1">
    <location>
        <begin position="1"/>
        <end position="18"/>
    </location>
</feature>